<dbReference type="AlphaFoldDB" id="A0AAD5QF07"/>
<evidence type="ECO:0000256" key="9">
    <source>
        <dbReference type="ARBA" id="ARBA00022824"/>
    </source>
</evidence>
<keyword evidence="7 14" id="KW-0812">Transmembrane</keyword>
<dbReference type="PANTHER" id="PTHR12317:SF0">
    <property type="entry name" value="ACYLTRANSFERASE"/>
    <property type="match status" value="1"/>
</dbReference>
<keyword evidence="10 14" id="KW-1133">Transmembrane helix</keyword>
<dbReference type="Proteomes" id="UP001209570">
    <property type="component" value="Unassembled WGS sequence"/>
</dbReference>
<evidence type="ECO:0000256" key="12">
    <source>
        <dbReference type="ARBA" id="ARBA00023136"/>
    </source>
</evidence>
<evidence type="ECO:0000256" key="6">
    <source>
        <dbReference type="ARBA" id="ARBA00022679"/>
    </source>
</evidence>
<reference evidence="15" key="1">
    <citation type="submission" date="2021-12" db="EMBL/GenBank/DDBJ databases">
        <title>Prjna785345.</title>
        <authorList>
            <person name="Rujirawat T."/>
            <person name="Krajaejun T."/>
        </authorList>
    </citation>
    <scope>NUCLEOTIDE SEQUENCE</scope>
    <source>
        <strain evidence="15">Pi057C3</strain>
    </source>
</reference>
<keyword evidence="13" id="KW-0012">Acyltransferase</keyword>
<keyword evidence="9 14" id="KW-0256">Endoplasmic reticulum</keyword>
<evidence type="ECO:0000256" key="8">
    <source>
        <dbReference type="ARBA" id="ARBA00022798"/>
    </source>
</evidence>
<dbReference type="EMBL" id="JAKCXM010000002">
    <property type="protein sequence ID" value="KAJ0409960.1"/>
    <property type="molecule type" value="Genomic_DNA"/>
</dbReference>
<protein>
    <recommendedName>
        <fullName evidence="14">Acyltransferase</fullName>
        <ecNumber evidence="14">2.3.1.-</ecNumber>
    </recommendedName>
</protein>
<keyword evidence="8" id="KW-0319">Glycerol metabolism</keyword>
<evidence type="ECO:0000256" key="1">
    <source>
        <dbReference type="ARBA" id="ARBA00004477"/>
    </source>
</evidence>
<name>A0AAD5QF07_PYTIN</name>
<evidence type="ECO:0000256" key="3">
    <source>
        <dbReference type="ARBA" id="ARBA00005189"/>
    </source>
</evidence>
<evidence type="ECO:0000256" key="2">
    <source>
        <dbReference type="ARBA" id="ARBA00004771"/>
    </source>
</evidence>
<evidence type="ECO:0000256" key="11">
    <source>
        <dbReference type="ARBA" id="ARBA00023098"/>
    </source>
</evidence>
<evidence type="ECO:0000256" key="4">
    <source>
        <dbReference type="ARBA" id="ARBA00005420"/>
    </source>
</evidence>
<comment type="similarity">
    <text evidence="4 14">Belongs to the diacylglycerol acyltransferase family.</text>
</comment>
<dbReference type="GO" id="GO:0006071">
    <property type="term" value="P:glycerol metabolic process"/>
    <property type="evidence" value="ECO:0007669"/>
    <property type="project" value="UniProtKB-KW"/>
</dbReference>
<dbReference type="EC" id="2.3.1.-" evidence="14"/>
<evidence type="ECO:0000256" key="7">
    <source>
        <dbReference type="ARBA" id="ARBA00022692"/>
    </source>
</evidence>
<evidence type="ECO:0000256" key="5">
    <source>
        <dbReference type="ARBA" id="ARBA00022516"/>
    </source>
</evidence>
<comment type="pathway">
    <text evidence="2">Glycerolipid metabolism; triacylglycerol biosynthesis.</text>
</comment>
<keyword evidence="11" id="KW-0443">Lipid metabolism</keyword>
<comment type="pathway">
    <text evidence="3">Lipid metabolism.</text>
</comment>
<dbReference type="GO" id="GO:0019432">
    <property type="term" value="P:triglyceride biosynthetic process"/>
    <property type="evidence" value="ECO:0007669"/>
    <property type="project" value="TreeGrafter"/>
</dbReference>
<keyword evidence="5" id="KW-0444">Lipid biosynthesis</keyword>
<feature type="transmembrane region" description="Helical" evidence="14">
    <location>
        <begin position="41"/>
        <end position="59"/>
    </location>
</feature>
<dbReference type="InterPro" id="IPR007130">
    <property type="entry name" value="DAGAT"/>
</dbReference>
<dbReference type="GO" id="GO:0004144">
    <property type="term" value="F:diacylglycerol O-acyltransferase activity"/>
    <property type="evidence" value="ECO:0007669"/>
    <property type="project" value="TreeGrafter"/>
</dbReference>
<evidence type="ECO:0000256" key="13">
    <source>
        <dbReference type="ARBA" id="ARBA00023315"/>
    </source>
</evidence>
<comment type="subcellular location">
    <subcellularLocation>
        <location evidence="1 14">Endoplasmic reticulum membrane</location>
        <topology evidence="1 14">Multi-pass membrane protein</topology>
    </subcellularLocation>
</comment>
<comment type="caution">
    <text evidence="14">Lacks conserved residue(s) required for the propagation of feature annotation.</text>
</comment>
<evidence type="ECO:0000256" key="10">
    <source>
        <dbReference type="ARBA" id="ARBA00022989"/>
    </source>
</evidence>
<organism evidence="15 16">
    <name type="scientific">Pythium insidiosum</name>
    <name type="common">Pythiosis disease agent</name>
    <dbReference type="NCBI Taxonomy" id="114742"/>
    <lineage>
        <taxon>Eukaryota</taxon>
        <taxon>Sar</taxon>
        <taxon>Stramenopiles</taxon>
        <taxon>Oomycota</taxon>
        <taxon>Peronosporomycetes</taxon>
        <taxon>Pythiales</taxon>
        <taxon>Pythiaceae</taxon>
        <taxon>Pythium</taxon>
    </lineage>
</organism>
<evidence type="ECO:0000313" key="15">
    <source>
        <dbReference type="EMBL" id="KAJ0409960.1"/>
    </source>
</evidence>
<dbReference type="CDD" id="cd07987">
    <property type="entry name" value="LPLAT_MGAT-like"/>
    <property type="match status" value="1"/>
</dbReference>
<evidence type="ECO:0000313" key="16">
    <source>
        <dbReference type="Proteomes" id="UP001209570"/>
    </source>
</evidence>
<keyword evidence="16" id="KW-1185">Reference proteome</keyword>
<keyword evidence="12 14" id="KW-0472">Membrane</keyword>
<proteinExistence type="inferred from homology"/>
<evidence type="ECO:0000256" key="14">
    <source>
        <dbReference type="RuleBase" id="RU367023"/>
    </source>
</evidence>
<dbReference type="GO" id="GO:0005789">
    <property type="term" value="C:endoplasmic reticulum membrane"/>
    <property type="evidence" value="ECO:0007669"/>
    <property type="project" value="UniProtKB-SubCell"/>
</dbReference>
<dbReference type="Pfam" id="PF03982">
    <property type="entry name" value="DAGAT"/>
    <property type="match status" value="1"/>
</dbReference>
<dbReference type="PANTHER" id="PTHR12317">
    <property type="entry name" value="DIACYLGLYCEROL O-ACYLTRANSFERASE"/>
    <property type="match status" value="1"/>
</dbReference>
<keyword evidence="6 14" id="KW-0808">Transferase</keyword>
<comment type="caution">
    <text evidence="15">The sequence shown here is derived from an EMBL/GenBank/DDBJ whole genome shotgun (WGS) entry which is preliminary data.</text>
</comment>
<gene>
    <name evidence="15" type="ORF">P43SY_005854</name>
</gene>
<accession>A0AAD5QF07</accession>
<sequence>MAADAPPRCEPAMAEEAACSAPPCGSVSTQAPPASSFCRRLHLPGFGVIFFAVFVALVTSINLILVLYVPYGVLIEALALLWAIKLDRTAFNGRGRPITAFRRAWWWDSFRDYFPLSLRQEDDFDPKKRYLFVIHPHGIIGFGAWLTFAADAAGLSRKNRDLDVALATVNVNFFLPFWREILFAVGILDASFKSLQAGLRRNRSIAVVLGGAAEALHAHPGTCDIILNKRKGIIRLALNTGTPLVPVFMFGENELFYQVPNPKGSLLYALQKQFLKYCKFSPPIPVGTGVLGCPVGLLPHRVPLQVVTGTPIPVPHIESPTDADVLKYQAIYRSALEKLYAKYAPHYYEHVLPPEMRPATPPKLRIVE</sequence>